<feature type="transmembrane region" description="Helical" evidence="7">
    <location>
        <begin position="47"/>
        <end position="68"/>
    </location>
</feature>
<feature type="domain" description="VTT" evidence="8">
    <location>
        <begin position="69"/>
        <end position="203"/>
    </location>
</feature>
<evidence type="ECO:0000313" key="10">
    <source>
        <dbReference type="Proteomes" id="UP000007599"/>
    </source>
</evidence>
<dbReference type="KEGG" id="fin:KQS_12380"/>
<organism evidence="9 10">
    <name type="scientific">Flavobacterium indicum (strain DSM 17447 / CIP 109464 / GPTSA100-9)</name>
    <dbReference type="NCBI Taxonomy" id="1094466"/>
    <lineage>
        <taxon>Bacteria</taxon>
        <taxon>Pseudomonadati</taxon>
        <taxon>Bacteroidota</taxon>
        <taxon>Flavobacteriia</taxon>
        <taxon>Flavobacteriales</taxon>
        <taxon>Flavobacteriaceae</taxon>
        <taxon>Flavobacterium</taxon>
    </lineage>
</organism>
<protein>
    <recommendedName>
        <fullName evidence="8">VTT domain-containing protein</fullName>
    </recommendedName>
</protein>
<feature type="transmembrane region" description="Helical" evidence="7">
    <location>
        <begin position="219"/>
        <end position="238"/>
    </location>
</feature>
<dbReference type="Proteomes" id="UP000007599">
    <property type="component" value="Chromosome I"/>
</dbReference>
<dbReference type="RefSeq" id="WP_014389499.1">
    <property type="nucleotide sequence ID" value="NC_017025.1"/>
</dbReference>
<reference evidence="9 10" key="1">
    <citation type="journal article" date="2012" name="J. Bacteriol.">
        <title>Complete Genome Sequence of Flavobacterium indicum GPSTA100-9T, Isolated from Warm Spring Water.</title>
        <authorList>
            <person name="Barbier P."/>
            <person name="Houel A."/>
            <person name="Loux V."/>
            <person name="Poulain J."/>
            <person name="Bernardet J.F."/>
            <person name="Touchon M."/>
            <person name="Duchaud E."/>
        </authorList>
    </citation>
    <scope>NUCLEOTIDE SEQUENCE [LARGE SCALE GENOMIC DNA]</scope>
    <source>
        <strain evidence="10">DSM 17447 / CIP 109464 / GPTSA100-9</strain>
    </source>
</reference>
<feature type="transmembrane region" description="Helical" evidence="7">
    <location>
        <begin position="98"/>
        <end position="119"/>
    </location>
</feature>
<evidence type="ECO:0000256" key="6">
    <source>
        <dbReference type="ARBA" id="ARBA00023136"/>
    </source>
</evidence>
<dbReference type="Pfam" id="PF09335">
    <property type="entry name" value="VTT_dom"/>
    <property type="match status" value="1"/>
</dbReference>
<evidence type="ECO:0000259" key="8">
    <source>
        <dbReference type="Pfam" id="PF09335"/>
    </source>
</evidence>
<sequence>MKLNFNIFNDLKPNFFVQTAEAEEKFRWTQLFNPEFYITLEYGGVPIGIYMVLFIVFAETGLFAGFFLPGDSLLFLSGIYAEKLAAPLRFIPDNYSDVTVVALAISLAAIIGNIFGYWFGATSGRGLYNKEDGLLFKKKYLYQSQEFFEKHGGKAIVFARFLPIVRTFVPIIAGIVHMQKSKFMLYNVISSLLWSFSLVFAGHYLYALFLDRFAIDLKHHIETIILLLIGITTFPLVMKAFKSRKKDNDQESTEVN</sequence>
<evidence type="ECO:0000313" key="9">
    <source>
        <dbReference type="EMBL" id="CCG54381.1"/>
    </source>
</evidence>
<name>H8XRE7_FLAIG</name>
<dbReference type="InterPro" id="IPR032818">
    <property type="entry name" value="DedA-like"/>
</dbReference>
<evidence type="ECO:0000256" key="4">
    <source>
        <dbReference type="ARBA" id="ARBA00022692"/>
    </source>
</evidence>
<evidence type="ECO:0000256" key="1">
    <source>
        <dbReference type="ARBA" id="ARBA00004651"/>
    </source>
</evidence>
<evidence type="ECO:0000256" key="5">
    <source>
        <dbReference type="ARBA" id="ARBA00022989"/>
    </source>
</evidence>
<keyword evidence="6 7" id="KW-0472">Membrane</keyword>
<keyword evidence="4 7" id="KW-0812">Transmembrane</keyword>
<dbReference type="InterPro" id="IPR032816">
    <property type="entry name" value="VTT_dom"/>
</dbReference>
<dbReference type="GO" id="GO:0005886">
    <property type="term" value="C:plasma membrane"/>
    <property type="evidence" value="ECO:0007669"/>
    <property type="project" value="UniProtKB-SubCell"/>
</dbReference>
<keyword evidence="5 7" id="KW-1133">Transmembrane helix</keyword>
<dbReference type="eggNOG" id="COG0586">
    <property type="taxonomic scope" value="Bacteria"/>
</dbReference>
<comment type="similarity">
    <text evidence="2 7">Belongs to the DedA family.</text>
</comment>
<dbReference type="OrthoDB" id="9813426at2"/>
<dbReference type="PANTHER" id="PTHR30353:SF0">
    <property type="entry name" value="TRANSMEMBRANE PROTEIN"/>
    <property type="match status" value="1"/>
</dbReference>
<gene>
    <name evidence="9" type="ordered locus">KQS_12380</name>
</gene>
<proteinExistence type="inferred from homology"/>
<keyword evidence="3 7" id="KW-1003">Cell membrane</keyword>
<comment type="subcellular location">
    <subcellularLocation>
        <location evidence="1 7">Cell membrane</location>
        <topology evidence="1 7">Multi-pass membrane protein</topology>
    </subcellularLocation>
</comment>
<accession>H8XRE7</accession>
<feature type="transmembrane region" description="Helical" evidence="7">
    <location>
        <begin position="183"/>
        <end position="207"/>
    </location>
</feature>
<dbReference type="EMBL" id="HE774682">
    <property type="protein sequence ID" value="CCG54381.1"/>
    <property type="molecule type" value="Genomic_DNA"/>
</dbReference>
<dbReference type="STRING" id="1094466.KQS_12380"/>
<dbReference type="HOGENOM" id="CLU_044208_6_0_10"/>
<evidence type="ECO:0000256" key="2">
    <source>
        <dbReference type="ARBA" id="ARBA00010792"/>
    </source>
</evidence>
<evidence type="ECO:0000256" key="7">
    <source>
        <dbReference type="RuleBase" id="RU367016"/>
    </source>
</evidence>
<reference evidence="10" key="2">
    <citation type="submission" date="2012-03" db="EMBL/GenBank/DDBJ databases">
        <title>Complete genome sequence of Flavobacterium indicum GPTSA100-9T, isolated from warm spring water.</title>
        <authorList>
            <person name="Barbier P."/>
            <person name="Houel A."/>
            <person name="Loux V."/>
            <person name="Poulain J."/>
            <person name="Bernardet J.-F."/>
            <person name="Touchon M."/>
            <person name="Duchaud E."/>
        </authorList>
    </citation>
    <scope>NUCLEOTIDE SEQUENCE [LARGE SCALE GENOMIC DNA]</scope>
    <source>
        <strain evidence="10">DSM 17447 / CIP 109464 / GPTSA100-9</strain>
    </source>
</reference>
<dbReference type="PATRIC" id="fig|1094466.5.peg.2417"/>
<evidence type="ECO:0000256" key="3">
    <source>
        <dbReference type="ARBA" id="ARBA00022475"/>
    </source>
</evidence>
<dbReference type="PANTHER" id="PTHR30353">
    <property type="entry name" value="INNER MEMBRANE PROTEIN DEDA-RELATED"/>
    <property type="match status" value="1"/>
</dbReference>
<keyword evidence="10" id="KW-1185">Reference proteome</keyword>
<dbReference type="AlphaFoldDB" id="H8XRE7"/>